<feature type="region of interest" description="Disordered" evidence="9">
    <location>
        <begin position="1832"/>
        <end position="1866"/>
    </location>
</feature>
<feature type="domain" description="RDRP C-terminal head" evidence="11">
    <location>
        <begin position="2357"/>
        <end position="2518"/>
    </location>
</feature>
<evidence type="ECO:0000256" key="1">
    <source>
        <dbReference type="ARBA" id="ARBA00005762"/>
    </source>
</evidence>
<feature type="compositionally biased region" description="Low complexity" evidence="9">
    <location>
        <begin position="2748"/>
        <end position="2762"/>
    </location>
</feature>
<sequence length="3163" mass="352788">MDRGALERTWTIALVCPDRRDCFERKRSVQGDLDDGLFRNLASFGLLNYAKLQQIFRFARSEREAGSVLWEPVGENGEKVAIATLPDGSTYTRIFQKDKNGRRVAQTSRRITENDLMGVWYKRIIIAKEGMMDIASKGRMDFKMKMGNLNIASRNVMGKNVEIWVLVHMLISNGQVAESQASDLMVYAIMPAKRADEPAIITALRRMVHQGQQFLDPIDALRTFMRRVQREFDAGIQALLVPLPDVPFSARVLHLRVTPVRQIFMGFQHVPLTRGLKRWMGYFRDETSILRVEYCEENGEPLRPNKATDDNILTFIRARMADDPQIVDGNLRLYPGYAIGHCHFTFLTCSPRDLAQSAAWFVKVPKHFPKEKQGFESSLSTQKIEVIGLRDPYFPHHHATPAELTYRQTLFWEPCVEVAGVNRTFATLEPDLEAQIVSGPNSPTGKKASAAAAATAAAGGAKQAQRRMSYTEGLGKMTLGLRQVIASQFRIDPLPSAMVVSFGSFKGVAVVCPHLQTRTMGAKEKMEREKKKTLQIAVDSGSTEPAAVVGVSADTGAVNGHLSNHLPSATGSTAGDAAAAAPPQTLTPGRDGYSAREGTSGLQIVLRDSMRCSRAAKMKGKDGKFLHTDDVLEIRGWSAFKPFFFDTHLVTALLTRDIEENYLQKIFAEALEAFRDGLKDRSCALKMLQRSPLLGTGEHMLTFKFVEAIHQLLLHGRVSVKDPFIRETLLFVRRHGLRAISRRACAFVKMGAVLIGVADDSGVLKKDEVYVQLRYPEWHPLFQERVRKGLSALHVLGGEGKRGVQVAVARAPCLNPGDIKTFKAVEKRELSHLVNVIVFPSTCEIPVPIQLNGGSCAGDEYAVWWDTRSVPHQQAPAFKYEDDVPLSICLEFPLNNRGPPPKAVTSQEKGRGGKGGAVTKSYGKVDQADKMLAVPDDVGGDGGEIGIAKKRHSMREALADRFIETLSLDRRDILATAHVCAALYPDRYQRGEMARHKECAELQDLHWRITKAVQRGFRIPRIDLEILHHMTIRKWPDFLSDMDSRRHGRVFESKALPGIIYRENKYLDQGDVPPMIRPHPDIRPKRDGKRQIVLDLGKVPEKYVGRIDAFCVQQRDEMDENRSCAIVQSKRIETNTQKLSLWRTIIFSSWRSCEDEGHATVKQPIEIEDQVRMVEFRQQYILNDGTRSPWSKESSSQYFADAADRGVNRLTLQGPENLDDNAPPPPFFVHLIPEGFTHQYVKHHFQSRMIAPFLAHFGRNMEITEIEAKRWIVNVAYVDPLTGHPAPNFPGENESHEEKAKKERFREMMSIRVQLDAHRKAKALVRKLKDLDWSGCVYAIPRDDYVSYGGKAKIDQNEATKVGLLKKEGEEDPSVAVGGREGDGCDGYCLVSVHNSVSKAHQSLQSLGAGNIKPEELSSKRICRIRNLPASTDLLGDLIVHLMGDLEKKVSRTAYKAGANQQTVDDMLLLPAFPENEKLGLVCKPRKEDEAEKNCVSRRPGDEQRPGDEVPPSFDLYIAWKDPIGGKAFRHRAEGGKSINIKGTELGLDPFTGRGSMIDPTTRMLTIDEAPGILHHMLKFDGVIHVKDLPIGAAEHDLRDQLNRFCKEELNTQSNELKECKISQLGAGLGEENPYFAQVNVRAGTALLMASKHSAVLKLKLTDPTGIAPVQKKHFDLQFWRPPYISENDKQRVALHQKPKPVSSPKPKRKLKNGLTNGVNASHIILTDTEADTVSDYQSVQSRKPRPARKVVAAAAASAGFDPDSESDVWQPEEAPPVFQSEDEDDDFPALPYRPAQFATARVRFPRVIKARIPKKNPNKDFPPLEAARPDFQQENSCSDEEQPKPNAWGSPARRDPPKKKEEEMSLRKLQELEWDHQANSIENRASTEEGDLSLSALSATDPAVKLDEKTRLIVLYLREMGKGHHISAWEVLFLLDKWVETGLKKKVGRSAGQLIRLLRQRLNTIVKVGRPKAERGLNFEEKRALAPDPDELPAVNARLLPTMWPGTQQQQQQSGGAEETAVPPDSSMEPGTQSEEASAPATTTPAGGEEGGEGEVQETTGAASSALPSAVRTDTGAPPSTASSVAGDREAASVGATGVVTDDEGVYTESGDYFTETERSVITDPESEEDKEESDEESSDSDDSEPAPRRRKAMTMKKRLARAKKRAGRDSSGSSSSSAVSSNDESMFESESASESDVSNWDAVEKWRKEKGRQEPLTAEMLTALGTGGGFLEHLQGGVKVGRFRQLRTPDWMWSKEMGDPRLPDQLFRVERSHQKGVVVAREIRRGRDGGVEGGDEGTTMGYEDCFELDEEEEDEYDKHNENIALERPRKAALARARIERRMAHRVVASCRQALDGDLLHPGWQEHTRAAVSLLVEYNEKMTSLMLHAGTTDELVLLSGADMLWEVPLRYSPDMRAHQHQFRDRVEILHRMFQVARFAEPDGTRLFDPGRNKEAAFARASAAYIVTYLGVGVASKIVLPGERTIGAARQIPPLLSFPWVVFGQELTAMKQRAIQWRKEHGLVLEDDQLSTSTLAAQDIASQDGLMELDESGDRIPGDISDTETVVHRNQSDDETPRRPLPMNGSTRSRPPKLLVGASTELMEAQDDSEDEDEDEDFHHSRPASGTQAAQRSPMSPLYSGKYAKIYPPTDDYSDQEDEEKKKKKKEEEEEAEIQKQEFGGLQPNGHTGTASSIFPLSRVSNERQQQHSPSPAPPRRRQSPPSTVRDREPQYSSPPPSRQRRQPPLSPVQEQEPQSSLSPQPIKRRQSPPSPAQEQQQPPSAFRVSQQQKKERETVQPHANGIRETQRPPPRRRQYMPSDSESQTETEEDEPVRAGYLSRRRNIRMTQRAAGDDSEGYSSAPPDNDNAAYEDPNFTDDDAEFDSPSRQPHLDTGVAERFIKGHLGSQVRQDEAARERKQSEEAERNGDTFSSVDDHLAKKERDFEDREREKERERRNGGSGGLRGRGSPHANGRVTSSSPDSDSSDSDSDSDTPMNRGTRSGGAVQNRKEMETVSENLQSETSSRRPRRKMFDSSSSSSEEEQSVREKRAQLRRRLGREAHSEESDDTAGELAEDEEEDVPPSSSRYPRTATTRVGRGRAGPLGQQGKDASPSAPPPAARRRPTEVETDSDEEEDRPSSPPRARPSQLKKGRAEEDSESELSG</sequence>
<feature type="domain" description="RDRP core" evidence="10">
    <location>
        <begin position="257"/>
        <end position="1063"/>
    </location>
</feature>
<dbReference type="GO" id="GO:0003968">
    <property type="term" value="F:RNA-directed RNA polymerase activity"/>
    <property type="evidence" value="ECO:0007669"/>
    <property type="project" value="UniProtKB-KW"/>
</dbReference>
<evidence type="ECO:0000256" key="4">
    <source>
        <dbReference type="ARBA" id="ARBA00022679"/>
    </source>
</evidence>
<evidence type="ECO:0000256" key="8">
    <source>
        <dbReference type="ARBA" id="ARBA00048744"/>
    </source>
</evidence>
<protein>
    <recommendedName>
        <fullName evidence="2">RNA-directed RNA polymerase</fullName>
        <ecNumber evidence="2">2.7.7.48</ecNumber>
    </recommendedName>
</protein>
<evidence type="ECO:0000259" key="10">
    <source>
        <dbReference type="Pfam" id="PF05183"/>
    </source>
</evidence>
<evidence type="ECO:0000256" key="9">
    <source>
        <dbReference type="SAM" id="MobiDB-lite"/>
    </source>
</evidence>
<dbReference type="Pfam" id="PF26253">
    <property type="entry name" value="RdRP_head"/>
    <property type="match status" value="1"/>
</dbReference>
<comment type="catalytic activity">
    <reaction evidence="8">
        <text>RNA(n) + a ribonucleoside 5'-triphosphate = RNA(n+1) + diphosphate</text>
        <dbReference type="Rhea" id="RHEA:21248"/>
        <dbReference type="Rhea" id="RHEA-COMP:14527"/>
        <dbReference type="Rhea" id="RHEA-COMP:17342"/>
        <dbReference type="ChEBI" id="CHEBI:33019"/>
        <dbReference type="ChEBI" id="CHEBI:61557"/>
        <dbReference type="ChEBI" id="CHEBI:140395"/>
        <dbReference type="EC" id="2.7.7.48"/>
    </reaction>
</comment>
<dbReference type="GO" id="GO:0030422">
    <property type="term" value="P:siRNA processing"/>
    <property type="evidence" value="ECO:0007669"/>
    <property type="project" value="TreeGrafter"/>
</dbReference>
<feature type="compositionally biased region" description="Basic residues" evidence="9">
    <location>
        <begin position="2150"/>
        <end position="2168"/>
    </location>
</feature>
<comment type="similarity">
    <text evidence="1">Belongs to the RdRP family.</text>
</comment>
<evidence type="ECO:0000256" key="3">
    <source>
        <dbReference type="ARBA" id="ARBA00022484"/>
    </source>
</evidence>
<feature type="compositionally biased region" description="Polar residues" evidence="9">
    <location>
        <begin position="2685"/>
        <end position="2695"/>
    </location>
</feature>
<evidence type="ECO:0000259" key="11">
    <source>
        <dbReference type="Pfam" id="PF26253"/>
    </source>
</evidence>
<dbReference type="PANTHER" id="PTHR23079">
    <property type="entry name" value="RNA-DEPENDENT RNA POLYMERASE"/>
    <property type="match status" value="1"/>
</dbReference>
<feature type="compositionally biased region" description="Basic and acidic residues" evidence="9">
    <location>
        <begin position="1490"/>
        <end position="1508"/>
    </location>
</feature>
<feature type="compositionally biased region" description="Polar residues" evidence="9">
    <location>
        <begin position="2624"/>
        <end position="2634"/>
    </location>
</feature>
<dbReference type="InterPro" id="IPR057596">
    <property type="entry name" value="RDRP_core"/>
</dbReference>
<feature type="compositionally biased region" description="Basic and acidic residues" evidence="9">
    <location>
        <begin position="2909"/>
        <end position="2957"/>
    </location>
</feature>
<evidence type="ECO:0000256" key="5">
    <source>
        <dbReference type="ARBA" id="ARBA00022695"/>
    </source>
</evidence>
<dbReference type="InterPro" id="IPR058752">
    <property type="entry name" value="RDRP_C_head"/>
</dbReference>
<keyword evidence="4" id="KW-0808">Transferase</keyword>
<feature type="region of interest" description="Disordered" evidence="9">
    <location>
        <begin position="899"/>
        <end position="920"/>
    </location>
</feature>
<feature type="region of interest" description="Disordered" evidence="9">
    <location>
        <begin position="2006"/>
        <end position="2202"/>
    </location>
</feature>
<dbReference type="GO" id="GO:0031380">
    <property type="term" value="C:nuclear RNA-directed RNA polymerase complex"/>
    <property type="evidence" value="ECO:0007669"/>
    <property type="project" value="TreeGrafter"/>
</dbReference>
<keyword evidence="7" id="KW-0943">RNA-mediated gene silencing</keyword>
<dbReference type="PANTHER" id="PTHR23079:SF55">
    <property type="entry name" value="RNA-DIRECTED RNA POLYMERASE"/>
    <property type="match status" value="1"/>
</dbReference>
<feature type="compositionally biased region" description="Acidic residues" evidence="9">
    <location>
        <begin position="3126"/>
        <end position="3135"/>
    </location>
</feature>
<feature type="compositionally biased region" description="Basic and acidic residues" evidence="9">
    <location>
        <begin position="2565"/>
        <end position="2578"/>
    </location>
</feature>
<feature type="region of interest" description="Disordered" evidence="9">
    <location>
        <begin position="1739"/>
        <end position="1790"/>
    </location>
</feature>
<feature type="region of interest" description="Disordered" evidence="9">
    <location>
        <begin position="2549"/>
        <end position="3163"/>
    </location>
</feature>
<dbReference type="EC" id="2.7.7.48" evidence="2"/>
<accession>A0A0G4HTX0</accession>
<feature type="compositionally biased region" description="Low complexity" evidence="9">
    <location>
        <begin position="567"/>
        <end position="589"/>
    </location>
</feature>
<feature type="region of interest" description="Disordered" evidence="9">
    <location>
        <begin position="563"/>
        <end position="595"/>
    </location>
</feature>
<dbReference type="InterPro" id="IPR007855">
    <property type="entry name" value="RDRP"/>
</dbReference>
<gene>
    <name evidence="12" type="ORF">Cvel_8505</name>
</gene>
<dbReference type="EMBL" id="CDMZ01003832">
    <property type="protein sequence ID" value="CEM47770.1"/>
    <property type="molecule type" value="Genomic_DNA"/>
</dbReference>
<name>A0A0G4HTX0_9ALVE</name>
<keyword evidence="5" id="KW-0548">Nucleotidyltransferase</keyword>
<feature type="compositionally biased region" description="Low complexity" evidence="9">
    <location>
        <begin position="2033"/>
        <end position="2048"/>
    </location>
</feature>
<feature type="compositionally biased region" description="Low complexity" evidence="9">
    <location>
        <begin position="2172"/>
        <end position="2186"/>
    </location>
</feature>
<feature type="region of interest" description="Disordered" evidence="9">
    <location>
        <begin position="1490"/>
        <end position="1510"/>
    </location>
</feature>
<feature type="region of interest" description="Disordered" evidence="9">
    <location>
        <begin position="1693"/>
        <end position="1715"/>
    </location>
</feature>
<feature type="compositionally biased region" description="Acidic residues" evidence="9">
    <location>
        <begin position="3064"/>
        <end position="3080"/>
    </location>
</feature>
<feature type="compositionally biased region" description="Low complexity" evidence="9">
    <location>
        <begin position="2773"/>
        <end position="2782"/>
    </location>
</feature>
<evidence type="ECO:0000256" key="2">
    <source>
        <dbReference type="ARBA" id="ARBA00012494"/>
    </source>
</evidence>
<feature type="compositionally biased region" description="Acidic residues" evidence="9">
    <location>
        <begin position="2604"/>
        <end position="2616"/>
    </location>
</feature>
<keyword evidence="3" id="KW-0696">RNA-directed RNA polymerase</keyword>
<dbReference type="Pfam" id="PF05183">
    <property type="entry name" value="RdRP"/>
    <property type="match status" value="1"/>
</dbReference>
<feature type="compositionally biased region" description="Acidic residues" evidence="9">
    <location>
        <begin position="2126"/>
        <end position="2146"/>
    </location>
</feature>
<keyword evidence="6" id="KW-0694">RNA-binding</keyword>
<organism evidence="12">
    <name type="scientific">Chromera velia CCMP2878</name>
    <dbReference type="NCBI Taxonomy" id="1169474"/>
    <lineage>
        <taxon>Eukaryota</taxon>
        <taxon>Sar</taxon>
        <taxon>Alveolata</taxon>
        <taxon>Colpodellida</taxon>
        <taxon>Chromeraceae</taxon>
        <taxon>Chromera</taxon>
    </lineage>
</organism>
<evidence type="ECO:0000256" key="7">
    <source>
        <dbReference type="ARBA" id="ARBA00023158"/>
    </source>
</evidence>
<evidence type="ECO:0000313" key="12">
    <source>
        <dbReference type="EMBL" id="CEM47770.1"/>
    </source>
</evidence>
<feature type="compositionally biased region" description="Basic and acidic residues" evidence="9">
    <location>
        <begin position="1853"/>
        <end position="1866"/>
    </location>
</feature>
<reference evidence="12" key="1">
    <citation type="submission" date="2014-11" db="EMBL/GenBank/DDBJ databases">
        <authorList>
            <person name="Otto D Thomas"/>
            <person name="Naeem Raeece"/>
        </authorList>
    </citation>
    <scope>NUCLEOTIDE SEQUENCE</scope>
</reference>
<dbReference type="GO" id="GO:0003723">
    <property type="term" value="F:RNA binding"/>
    <property type="evidence" value="ECO:0007669"/>
    <property type="project" value="UniProtKB-KW"/>
</dbReference>
<evidence type="ECO:0000256" key="6">
    <source>
        <dbReference type="ARBA" id="ARBA00022884"/>
    </source>
</evidence>
<dbReference type="VEuPathDB" id="CryptoDB:Cvel_8505"/>
<proteinExistence type="inferred from homology"/>